<dbReference type="InterPro" id="IPR026832">
    <property type="entry name" value="Asteroid"/>
</dbReference>
<name>A0A9P4LW79_9PEZI</name>
<protein>
    <recommendedName>
        <fullName evidence="3">Asteroid domain-containing protein</fullName>
    </recommendedName>
</protein>
<feature type="domain" description="Asteroid" evidence="3">
    <location>
        <begin position="158"/>
        <end position="400"/>
    </location>
</feature>
<evidence type="ECO:0000313" key="4">
    <source>
        <dbReference type="EMBL" id="KAF2084811.1"/>
    </source>
</evidence>
<feature type="non-terminal residue" evidence="4">
    <location>
        <position position="400"/>
    </location>
</feature>
<dbReference type="Gene3D" id="3.40.50.1010">
    <property type="entry name" value="5'-nuclease"/>
    <property type="match status" value="1"/>
</dbReference>
<organism evidence="4 5">
    <name type="scientific">Saccharata proteae CBS 121410</name>
    <dbReference type="NCBI Taxonomy" id="1314787"/>
    <lineage>
        <taxon>Eukaryota</taxon>
        <taxon>Fungi</taxon>
        <taxon>Dikarya</taxon>
        <taxon>Ascomycota</taxon>
        <taxon>Pezizomycotina</taxon>
        <taxon>Dothideomycetes</taxon>
        <taxon>Dothideomycetes incertae sedis</taxon>
        <taxon>Botryosphaeriales</taxon>
        <taxon>Saccharataceae</taxon>
        <taxon>Saccharata</taxon>
    </lineage>
</organism>
<evidence type="ECO:0000313" key="5">
    <source>
        <dbReference type="Proteomes" id="UP000799776"/>
    </source>
</evidence>
<comment type="similarity">
    <text evidence="1">Belongs to the asteroid family.</text>
</comment>
<proteinExistence type="inferred from homology"/>
<gene>
    <name evidence="4" type="ORF">K490DRAFT_7994</name>
</gene>
<dbReference type="SUPFAM" id="SSF88723">
    <property type="entry name" value="PIN domain-like"/>
    <property type="match status" value="1"/>
</dbReference>
<dbReference type="PANTHER" id="PTHR15665:SF1">
    <property type="entry name" value="PROTEIN ASTEROID HOMOLOG 1"/>
    <property type="match status" value="1"/>
</dbReference>
<dbReference type="Pfam" id="PF12813">
    <property type="entry name" value="XPG_I_2"/>
    <property type="match status" value="1"/>
</dbReference>
<sequence length="400" mass="44292">MGISRLLHHLEPYATPVVLEKNKNDDAREAGITSTKLIIDGPGLAYYAYHQTISRRSQAGNALEAMPTYKEVNVFVFKLLAQLERCGLDIAAIFFDGRLPHTKRETRISRLQTYLNQLINFRAQHPQGPRCDPKEVFMYNDIFASRPIPAKLRNLPAAPFLVPSVIESLQASQYASVTCVVPGEADAFCADLAKTDGGGIVLSGDSDLLVHDLGPEGCVMLFRDIDLGDRGKLKTFVYQPANIASAVGLGSLLPLAFVLSVDCYRTMPECIRLAKEVGMETVGFREFCREYGEVTADRPAPATLPDNASHLQQIISQHLRVLDPRISEYVYQVVGTTSNSSSPDPADSSRTMYLPFLIDDPSRASSWRPSTPLRQLAYSTLNLSTQHPDDPTSTEEFQRR</sequence>
<dbReference type="OrthoDB" id="5297549at2759"/>
<dbReference type="PANTHER" id="PTHR15665">
    <property type="entry name" value="ASTEROID PROTEIN"/>
    <property type="match status" value="1"/>
</dbReference>
<comment type="caution">
    <text evidence="4">The sequence shown here is derived from an EMBL/GenBank/DDBJ whole genome shotgun (WGS) entry which is preliminary data.</text>
</comment>
<dbReference type="Proteomes" id="UP000799776">
    <property type="component" value="Unassembled WGS sequence"/>
</dbReference>
<reference evidence="4" key="1">
    <citation type="journal article" date="2020" name="Stud. Mycol.">
        <title>101 Dothideomycetes genomes: a test case for predicting lifestyles and emergence of pathogens.</title>
        <authorList>
            <person name="Haridas S."/>
            <person name="Albert R."/>
            <person name="Binder M."/>
            <person name="Bloem J."/>
            <person name="Labutti K."/>
            <person name="Salamov A."/>
            <person name="Andreopoulos B."/>
            <person name="Baker S."/>
            <person name="Barry K."/>
            <person name="Bills G."/>
            <person name="Bluhm B."/>
            <person name="Cannon C."/>
            <person name="Castanera R."/>
            <person name="Culley D."/>
            <person name="Daum C."/>
            <person name="Ezra D."/>
            <person name="Gonzalez J."/>
            <person name="Henrissat B."/>
            <person name="Kuo A."/>
            <person name="Liang C."/>
            <person name="Lipzen A."/>
            <person name="Lutzoni F."/>
            <person name="Magnuson J."/>
            <person name="Mondo S."/>
            <person name="Nolan M."/>
            <person name="Ohm R."/>
            <person name="Pangilinan J."/>
            <person name="Park H.-J."/>
            <person name="Ramirez L."/>
            <person name="Alfaro M."/>
            <person name="Sun H."/>
            <person name="Tritt A."/>
            <person name="Yoshinaga Y."/>
            <person name="Zwiers L.-H."/>
            <person name="Turgeon B."/>
            <person name="Goodwin S."/>
            <person name="Spatafora J."/>
            <person name="Crous P."/>
            <person name="Grigoriev I."/>
        </authorList>
    </citation>
    <scope>NUCLEOTIDE SEQUENCE</scope>
    <source>
        <strain evidence="4">CBS 121410</strain>
    </source>
</reference>
<evidence type="ECO:0000256" key="1">
    <source>
        <dbReference type="ARBA" id="ARBA00007398"/>
    </source>
</evidence>
<evidence type="ECO:0000259" key="3">
    <source>
        <dbReference type="Pfam" id="PF12813"/>
    </source>
</evidence>
<dbReference type="InterPro" id="IPR029060">
    <property type="entry name" value="PIN-like_dom_sf"/>
</dbReference>
<dbReference type="InterPro" id="IPR039436">
    <property type="entry name" value="Asteroid_dom"/>
</dbReference>
<dbReference type="EMBL" id="ML978737">
    <property type="protein sequence ID" value="KAF2084811.1"/>
    <property type="molecule type" value="Genomic_DNA"/>
</dbReference>
<accession>A0A9P4LW79</accession>
<dbReference type="AlphaFoldDB" id="A0A9P4LW79"/>
<evidence type="ECO:0000256" key="2">
    <source>
        <dbReference type="SAM" id="MobiDB-lite"/>
    </source>
</evidence>
<feature type="region of interest" description="Disordered" evidence="2">
    <location>
        <begin position="381"/>
        <end position="400"/>
    </location>
</feature>
<keyword evidence="5" id="KW-1185">Reference proteome</keyword>